<dbReference type="Proteomes" id="UP000183750">
    <property type="component" value="Unassembled WGS sequence"/>
</dbReference>
<dbReference type="GO" id="GO:0016491">
    <property type="term" value="F:oxidoreductase activity"/>
    <property type="evidence" value="ECO:0007669"/>
    <property type="project" value="UniProtKB-KW"/>
</dbReference>
<dbReference type="SUPFAM" id="SSF51735">
    <property type="entry name" value="NAD(P)-binding Rossmann-fold domains"/>
    <property type="match status" value="1"/>
</dbReference>
<dbReference type="Pfam" id="PF00106">
    <property type="entry name" value="adh_short"/>
    <property type="match status" value="1"/>
</dbReference>
<gene>
    <name evidence="3" type="ORF">SAMN04489807_0895</name>
</gene>
<reference evidence="4" key="1">
    <citation type="submission" date="2016-10" db="EMBL/GenBank/DDBJ databases">
        <authorList>
            <person name="Varghese N."/>
            <person name="Submissions S."/>
        </authorList>
    </citation>
    <scope>NUCLEOTIDE SEQUENCE [LARGE SCALE GENOMIC DNA]</scope>
    <source>
        <strain evidence="4">DSM 16089</strain>
    </source>
</reference>
<dbReference type="InterPro" id="IPR002347">
    <property type="entry name" value="SDR_fam"/>
</dbReference>
<dbReference type="PANTHER" id="PTHR24320">
    <property type="entry name" value="RETINOL DEHYDROGENASE"/>
    <property type="match status" value="1"/>
</dbReference>
<dbReference type="AlphaFoldDB" id="A0A1H4JKM1"/>
<dbReference type="RefSeq" id="WP_060926939.1">
    <property type="nucleotide sequence ID" value="NZ_FNSQ01000005.1"/>
</dbReference>
<keyword evidence="4" id="KW-1185">Reference proteome</keyword>
<accession>A0A1H4JKM1</accession>
<organism evidence="3 4">
    <name type="scientific">Microbacterium hydrocarbonoxydans</name>
    <dbReference type="NCBI Taxonomy" id="273678"/>
    <lineage>
        <taxon>Bacteria</taxon>
        <taxon>Bacillati</taxon>
        <taxon>Actinomycetota</taxon>
        <taxon>Actinomycetes</taxon>
        <taxon>Micrococcales</taxon>
        <taxon>Microbacteriaceae</taxon>
        <taxon>Microbacterium</taxon>
    </lineage>
</organism>
<comment type="similarity">
    <text evidence="1">Belongs to the short-chain dehydrogenases/reductases (SDR) family.</text>
</comment>
<evidence type="ECO:0000313" key="4">
    <source>
        <dbReference type="Proteomes" id="UP000183750"/>
    </source>
</evidence>
<evidence type="ECO:0000256" key="2">
    <source>
        <dbReference type="ARBA" id="ARBA00023002"/>
    </source>
</evidence>
<protein>
    <submittedName>
        <fullName evidence="3">NAD(P)-dependent dehydrogenase, short-chain alcohol dehydrogenase family</fullName>
    </submittedName>
</protein>
<keyword evidence="2" id="KW-0560">Oxidoreductase</keyword>
<dbReference type="PRINTS" id="PR00081">
    <property type="entry name" value="GDHRDH"/>
</dbReference>
<sequence length="241" mass="25283">MALVLVTGASSGIGLLAARELAAAGHDVVVHARTADRLPADLARAGEVLGDLADADAVVDVAAGAQRFGRFDAVIHNAGVIDGPDVFAVNVAAPYLLAAAMTPPGRTIVISSSLHRSGSADLSGLDLSRPDRRARPYDDSKLFVTALALHLARTRPDGLAHAVDPGWVPTRMGGSHAPDDLREGSRTQQWLATAPAHEISPRTGGYWFHRRIQEPHPAATDPTFQRDLIALLAAQTGVALD</sequence>
<dbReference type="PANTHER" id="PTHR24320:SF274">
    <property type="entry name" value="CHAIN DEHYDROGENASE, PUTATIVE (AFU_ORTHOLOGUE AFUA_4G00440)-RELATED"/>
    <property type="match status" value="1"/>
</dbReference>
<proteinExistence type="inferred from homology"/>
<dbReference type="InterPro" id="IPR036291">
    <property type="entry name" value="NAD(P)-bd_dom_sf"/>
</dbReference>
<name>A0A1H4JKM1_9MICO</name>
<evidence type="ECO:0000256" key="1">
    <source>
        <dbReference type="ARBA" id="ARBA00006484"/>
    </source>
</evidence>
<dbReference type="EMBL" id="FNSQ01000005">
    <property type="protein sequence ID" value="SEB46881.1"/>
    <property type="molecule type" value="Genomic_DNA"/>
</dbReference>
<evidence type="ECO:0000313" key="3">
    <source>
        <dbReference type="EMBL" id="SEB46881.1"/>
    </source>
</evidence>
<dbReference type="Gene3D" id="3.40.50.720">
    <property type="entry name" value="NAD(P)-binding Rossmann-like Domain"/>
    <property type="match status" value="1"/>
</dbReference>
<dbReference type="OrthoDB" id="9785826at2"/>